<dbReference type="Proteomes" id="UP000679352">
    <property type="component" value="Plasmid p5"/>
</dbReference>
<feature type="domain" description="ABC transmembrane type-2" evidence="12">
    <location>
        <begin position="59"/>
        <end position="280"/>
    </location>
</feature>
<dbReference type="GO" id="GO:0015774">
    <property type="term" value="P:polysaccharide transport"/>
    <property type="evidence" value="ECO:0007669"/>
    <property type="project" value="UniProtKB-KW"/>
</dbReference>
<dbReference type="EMBL" id="CP076366">
    <property type="protein sequence ID" value="QWK93224.1"/>
    <property type="molecule type" value="Genomic_DNA"/>
</dbReference>
<keyword evidence="9" id="KW-0625">Polysaccharide transport</keyword>
<evidence type="ECO:0000256" key="8">
    <source>
        <dbReference type="ARBA" id="ARBA00022989"/>
    </source>
</evidence>
<dbReference type="PANTHER" id="PTHR30413:SF10">
    <property type="entry name" value="CAPSULE POLYSACCHARIDE EXPORT INNER-MEMBRANE PROTEIN CTRC"/>
    <property type="match status" value="1"/>
</dbReference>
<dbReference type="GO" id="GO:0140359">
    <property type="term" value="F:ABC-type transporter activity"/>
    <property type="evidence" value="ECO:0007669"/>
    <property type="project" value="InterPro"/>
</dbReference>
<protein>
    <recommendedName>
        <fullName evidence="11">Transport permease protein</fullName>
    </recommendedName>
</protein>
<evidence type="ECO:0000256" key="6">
    <source>
        <dbReference type="ARBA" id="ARBA00022692"/>
    </source>
</evidence>
<keyword evidence="4 11" id="KW-1003">Cell membrane</keyword>
<evidence type="ECO:0000313" key="14">
    <source>
        <dbReference type="Proteomes" id="UP000679352"/>
    </source>
</evidence>
<comment type="similarity">
    <text evidence="2 11">Belongs to the ABC-2 integral membrane protein family.</text>
</comment>
<dbReference type="KEGG" id="gfu:KM031_21950"/>
<dbReference type="GO" id="GO:0043190">
    <property type="term" value="C:ATP-binding cassette (ABC) transporter complex"/>
    <property type="evidence" value="ECO:0007669"/>
    <property type="project" value="InterPro"/>
</dbReference>
<keyword evidence="5" id="KW-0762">Sugar transport</keyword>
<accession>A0A975PBJ1</accession>
<evidence type="ECO:0000259" key="12">
    <source>
        <dbReference type="PROSITE" id="PS51012"/>
    </source>
</evidence>
<evidence type="ECO:0000313" key="13">
    <source>
        <dbReference type="EMBL" id="QWK93224.1"/>
    </source>
</evidence>
<keyword evidence="8 11" id="KW-1133">Transmembrane helix</keyword>
<keyword evidence="6 11" id="KW-0812">Transmembrane</keyword>
<evidence type="ECO:0000256" key="10">
    <source>
        <dbReference type="ARBA" id="ARBA00023136"/>
    </source>
</evidence>
<evidence type="ECO:0000256" key="3">
    <source>
        <dbReference type="ARBA" id="ARBA00022448"/>
    </source>
</evidence>
<evidence type="ECO:0000256" key="4">
    <source>
        <dbReference type="ARBA" id="ARBA00022475"/>
    </source>
</evidence>
<evidence type="ECO:0000256" key="2">
    <source>
        <dbReference type="ARBA" id="ARBA00007783"/>
    </source>
</evidence>
<dbReference type="InterPro" id="IPR047817">
    <property type="entry name" value="ABC2_TM_bact-type"/>
</dbReference>
<name>A0A975PBJ1_9RHOB</name>
<evidence type="ECO:0000256" key="11">
    <source>
        <dbReference type="RuleBase" id="RU361157"/>
    </source>
</evidence>
<keyword evidence="13" id="KW-0614">Plasmid</keyword>
<keyword evidence="7" id="KW-0972">Capsule biogenesis/degradation</keyword>
<dbReference type="InterPro" id="IPR000412">
    <property type="entry name" value="ABC_2_transport"/>
</dbReference>
<dbReference type="AlphaFoldDB" id="A0A975PBJ1"/>
<feature type="transmembrane region" description="Helical" evidence="11">
    <location>
        <begin position="135"/>
        <end position="160"/>
    </location>
</feature>
<comment type="subcellular location">
    <subcellularLocation>
        <location evidence="11">Cell inner membrane</location>
        <topology evidence="11">Multi-pass membrane protein</topology>
    </subcellularLocation>
    <subcellularLocation>
        <location evidence="1">Cell membrane</location>
        <topology evidence="1">Multi-pass membrane protein</topology>
    </subcellularLocation>
</comment>
<gene>
    <name evidence="13" type="ORF">KM031_21950</name>
</gene>
<geneLocation type="plasmid" evidence="13 14">
    <name>p5</name>
</geneLocation>
<evidence type="ECO:0000256" key="5">
    <source>
        <dbReference type="ARBA" id="ARBA00022597"/>
    </source>
</evidence>
<feature type="transmembrane region" description="Helical" evidence="11">
    <location>
        <begin position="60"/>
        <end position="81"/>
    </location>
</feature>
<keyword evidence="14" id="KW-1185">Reference proteome</keyword>
<dbReference type="GO" id="GO:0015920">
    <property type="term" value="P:lipopolysaccharide transport"/>
    <property type="evidence" value="ECO:0007669"/>
    <property type="project" value="TreeGrafter"/>
</dbReference>
<evidence type="ECO:0000256" key="1">
    <source>
        <dbReference type="ARBA" id="ARBA00004651"/>
    </source>
</evidence>
<dbReference type="RefSeq" id="WP_215507066.1">
    <property type="nucleotide sequence ID" value="NZ_CP076366.1"/>
</dbReference>
<feature type="transmembrane region" description="Helical" evidence="11">
    <location>
        <begin position="93"/>
        <end position="114"/>
    </location>
</feature>
<feature type="transmembrane region" description="Helical" evidence="11">
    <location>
        <begin position="256"/>
        <end position="277"/>
    </location>
</feature>
<reference evidence="13" key="1">
    <citation type="submission" date="2021-06" db="EMBL/GenBank/DDBJ databases">
        <authorList>
            <person name="Lee C.-S."/>
            <person name="Jin L."/>
        </authorList>
    </citation>
    <scope>NUCLEOTIDE SEQUENCE</scope>
    <source>
        <strain evidence="13">Con5</strain>
        <plasmid evidence="13">p5</plasmid>
    </source>
</reference>
<proteinExistence type="inferred from homology"/>
<sequence>MPPEALLPPAFGTAAEAPAVPPPVGAAPKRVQTRPFATGRTIIALILREMSTRYGRSPGGYLWALLEPLGAVALMALAFSLLMRHPALGTSFLLFYATGHLPFTLYQSVMNVVARSLNYSRPLLMYPAVTWLDAVIARFLLNTLTGMMVSYILLTAIISLTDTGAVLQIGPILMAALMAAALGLGVGCLNCVLNGLFPTWEMIWSIATRPLFLASGVLILYEDMPRVLQDILWYNPLLHVTGEMRRGFYPMYSADYVSPVYVFLIALTCIAAGLVFLSRYHRTILNDG</sequence>
<dbReference type="Pfam" id="PF01061">
    <property type="entry name" value="ABC2_membrane"/>
    <property type="match status" value="1"/>
</dbReference>
<evidence type="ECO:0000256" key="7">
    <source>
        <dbReference type="ARBA" id="ARBA00022903"/>
    </source>
</evidence>
<dbReference type="PRINTS" id="PR00164">
    <property type="entry name" value="ABC2TRNSPORT"/>
</dbReference>
<organism evidence="13 14">
    <name type="scientific">Gemmobacter fulvus</name>
    <dbReference type="NCBI Taxonomy" id="2840474"/>
    <lineage>
        <taxon>Bacteria</taxon>
        <taxon>Pseudomonadati</taxon>
        <taxon>Pseudomonadota</taxon>
        <taxon>Alphaproteobacteria</taxon>
        <taxon>Rhodobacterales</taxon>
        <taxon>Paracoccaceae</taxon>
        <taxon>Gemmobacter</taxon>
    </lineage>
</organism>
<feature type="transmembrane region" description="Helical" evidence="11">
    <location>
        <begin position="172"/>
        <end position="193"/>
    </location>
</feature>
<dbReference type="InterPro" id="IPR013525">
    <property type="entry name" value="ABC2_TM"/>
</dbReference>
<evidence type="ECO:0000256" key="9">
    <source>
        <dbReference type="ARBA" id="ARBA00023047"/>
    </source>
</evidence>
<dbReference type="PANTHER" id="PTHR30413">
    <property type="entry name" value="INNER MEMBRANE TRANSPORT PERMEASE"/>
    <property type="match status" value="1"/>
</dbReference>
<dbReference type="PROSITE" id="PS51012">
    <property type="entry name" value="ABC_TM2"/>
    <property type="match status" value="1"/>
</dbReference>
<keyword evidence="3 11" id="KW-0813">Transport</keyword>
<keyword evidence="10 11" id="KW-0472">Membrane</keyword>
<feature type="transmembrane region" description="Helical" evidence="11">
    <location>
        <begin position="202"/>
        <end position="221"/>
    </location>
</feature>